<evidence type="ECO:0000256" key="7">
    <source>
        <dbReference type="ARBA" id="ARBA00013188"/>
    </source>
</evidence>
<comment type="cofactor">
    <cofactor evidence="5">
        <name>Fe(2+)</name>
        <dbReference type="ChEBI" id="CHEBI:29033"/>
    </cofactor>
</comment>
<evidence type="ECO:0000256" key="2">
    <source>
        <dbReference type="ARBA" id="ARBA00001936"/>
    </source>
</evidence>
<evidence type="ECO:0000256" key="1">
    <source>
        <dbReference type="ARBA" id="ARBA00001782"/>
    </source>
</evidence>
<evidence type="ECO:0000256" key="3">
    <source>
        <dbReference type="ARBA" id="ARBA00001941"/>
    </source>
</evidence>
<feature type="active site" description="Proton acceptor" evidence="10 12">
    <location>
        <position position="34"/>
    </location>
</feature>
<feature type="binding site" evidence="10 13">
    <location>
        <position position="65"/>
    </location>
    <ligand>
        <name>a divalent metal cation</name>
        <dbReference type="ChEBI" id="CHEBI:60240"/>
    </ligand>
</feature>
<name>A0A168D1U5_9BACL</name>
<dbReference type="PROSITE" id="PS01086">
    <property type="entry name" value="RIBUL_P_3_EPIMER_2"/>
    <property type="match status" value="1"/>
</dbReference>
<evidence type="ECO:0000256" key="9">
    <source>
        <dbReference type="ARBA" id="ARBA00023235"/>
    </source>
</evidence>
<dbReference type="Pfam" id="PF00834">
    <property type="entry name" value="Ribul_P_3_epim"/>
    <property type="match status" value="1"/>
</dbReference>
<comment type="similarity">
    <text evidence="6 10 11">Belongs to the ribulose-phosphate 3-epimerase family.</text>
</comment>
<feature type="binding site" evidence="10 13">
    <location>
        <position position="175"/>
    </location>
    <ligand>
        <name>a divalent metal cation</name>
        <dbReference type="ChEBI" id="CHEBI:60240"/>
    </ligand>
</feature>
<dbReference type="GO" id="GO:0006098">
    <property type="term" value="P:pentose-phosphate shunt"/>
    <property type="evidence" value="ECO:0007669"/>
    <property type="project" value="UniProtKB-UniRule"/>
</dbReference>
<keyword evidence="16" id="KW-1185">Reference proteome</keyword>
<feature type="binding site" evidence="10 14">
    <location>
        <begin position="141"/>
        <end position="144"/>
    </location>
    <ligand>
        <name>substrate</name>
    </ligand>
</feature>
<dbReference type="PROSITE" id="PS01085">
    <property type="entry name" value="RIBUL_P_3_EPIMER_1"/>
    <property type="match status" value="1"/>
</dbReference>
<evidence type="ECO:0000256" key="4">
    <source>
        <dbReference type="ARBA" id="ARBA00001947"/>
    </source>
</evidence>
<keyword evidence="9 10" id="KW-0413">Isomerase</keyword>
<dbReference type="AlphaFoldDB" id="A0A168D1U5"/>
<dbReference type="STRING" id="494026.PGLA_23000"/>
<evidence type="ECO:0000256" key="12">
    <source>
        <dbReference type="PIRSR" id="PIRSR001461-1"/>
    </source>
</evidence>
<evidence type="ECO:0000256" key="10">
    <source>
        <dbReference type="HAMAP-Rule" id="MF_02227"/>
    </source>
</evidence>
<evidence type="ECO:0000313" key="15">
    <source>
        <dbReference type="EMBL" id="OAB33798.1"/>
    </source>
</evidence>
<evidence type="ECO:0000313" key="16">
    <source>
        <dbReference type="Proteomes" id="UP000076967"/>
    </source>
</evidence>
<feature type="binding site" evidence="10 14">
    <location>
        <begin position="197"/>
        <end position="198"/>
    </location>
    <ligand>
        <name>substrate</name>
    </ligand>
</feature>
<dbReference type="RefSeq" id="WP_068537491.1">
    <property type="nucleotide sequence ID" value="NZ_LVJH01000070.1"/>
</dbReference>
<feature type="binding site" evidence="10 13">
    <location>
        <position position="32"/>
    </location>
    <ligand>
        <name>a divalent metal cation</name>
        <dbReference type="ChEBI" id="CHEBI:60240"/>
    </ligand>
</feature>
<dbReference type="HAMAP" id="MF_02227">
    <property type="entry name" value="RPE"/>
    <property type="match status" value="1"/>
</dbReference>
<dbReference type="GO" id="GO:0046872">
    <property type="term" value="F:metal ion binding"/>
    <property type="evidence" value="ECO:0007669"/>
    <property type="project" value="UniProtKB-UniRule"/>
</dbReference>
<feature type="binding site" evidence="10 14">
    <location>
        <position position="65"/>
    </location>
    <ligand>
        <name>substrate</name>
    </ligand>
</feature>
<feature type="binding site" evidence="10 14">
    <location>
        <position position="7"/>
    </location>
    <ligand>
        <name>substrate</name>
    </ligand>
</feature>
<dbReference type="Proteomes" id="UP000076967">
    <property type="component" value="Unassembled WGS sequence"/>
</dbReference>
<proteinExistence type="inferred from homology"/>
<dbReference type="InterPro" id="IPR011060">
    <property type="entry name" value="RibuloseP-bd_barrel"/>
</dbReference>
<keyword evidence="13" id="KW-0862">Zinc</keyword>
<dbReference type="PANTHER" id="PTHR11749">
    <property type="entry name" value="RIBULOSE-5-PHOSPHATE-3-EPIMERASE"/>
    <property type="match status" value="1"/>
</dbReference>
<dbReference type="GO" id="GO:0004750">
    <property type="term" value="F:D-ribulose-phosphate 3-epimerase activity"/>
    <property type="evidence" value="ECO:0007669"/>
    <property type="project" value="UniProtKB-UniRule"/>
</dbReference>
<dbReference type="SUPFAM" id="SSF51366">
    <property type="entry name" value="Ribulose-phoshate binding barrel"/>
    <property type="match status" value="1"/>
</dbReference>
<feature type="binding site" evidence="10 13">
    <location>
        <position position="34"/>
    </location>
    <ligand>
        <name>a divalent metal cation</name>
        <dbReference type="ChEBI" id="CHEBI:60240"/>
    </ligand>
</feature>
<dbReference type="EC" id="5.1.3.1" evidence="7 10"/>
<dbReference type="Gene3D" id="3.20.20.70">
    <property type="entry name" value="Aldolase class I"/>
    <property type="match status" value="1"/>
</dbReference>
<keyword evidence="10 11" id="KW-0119">Carbohydrate metabolism</keyword>
<dbReference type="GO" id="GO:0019323">
    <property type="term" value="P:pentose catabolic process"/>
    <property type="evidence" value="ECO:0007669"/>
    <property type="project" value="UniProtKB-UniRule"/>
</dbReference>
<dbReference type="NCBIfam" id="NF004076">
    <property type="entry name" value="PRK05581.1-4"/>
    <property type="match status" value="1"/>
</dbReference>
<evidence type="ECO:0000256" key="13">
    <source>
        <dbReference type="PIRSR" id="PIRSR001461-2"/>
    </source>
</evidence>
<comment type="cofactor">
    <cofactor evidence="10 13">
        <name>a divalent metal cation</name>
        <dbReference type="ChEBI" id="CHEBI:60240"/>
    </cofactor>
    <text evidence="10 13">Binds 1 divalent metal cation per subunit.</text>
</comment>
<evidence type="ECO:0000256" key="14">
    <source>
        <dbReference type="PIRSR" id="PIRSR001461-3"/>
    </source>
</evidence>
<accession>A0A168D1U5</accession>
<comment type="catalytic activity">
    <reaction evidence="1 10 11">
        <text>D-ribulose 5-phosphate = D-xylulose 5-phosphate</text>
        <dbReference type="Rhea" id="RHEA:13677"/>
        <dbReference type="ChEBI" id="CHEBI:57737"/>
        <dbReference type="ChEBI" id="CHEBI:58121"/>
        <dbReference type="EC" id="5.1.3.1"/>
    </reaction>
</comment>
<dbReference type="GO" id="GO:0005737">
    <property type="term" value="C:cytoplasm"/>
    <property type="evidence" value="ECO:0007669"/>
    <property type="project" value="UniProtKB-ARBA"/>
</dbReference>
<dbReference type="InterPro" id="IPR026019">
    <property type="entry name" value="Ribul_P_3_epim"/>
</dbReference>
<organism evidence="15 16">
    <name type="scientific">Paenibacillus glacialis</name>
    <dbReference type="NCBI Taxonomy" id="494026"/>
    <lineage>
        <taxon>Bacteria</taxon>
        <taxon>Bacillati</taxon>
        <taxon>Bacillota</taxon>
        <taxon>Bacilli</taxon>
        <taxon>Bacillales</taxon>
        <taxon>Paenibacillaceae</taxon>
        <taxon>Paenibacillus</taxon>
    </lineage>
</organism>
<dbReference type="NCBIfam" id="TIGR01163">
    <property type="entry name" value="rpe"/>
    <property type="match status" value="1"/>
</dbReference>
<gene>
    <name evidence="10" type="primary">rpe</name>
    <name evidence="15" type="ORF">PGLA_23000</name>
</gene>
<keyword evidence="13" id="KW-0170">Cobalt</keyword>
<feature type="binding site" evidence="14">
    <location>
        <position position="177"/>
    </location>
    <ligand>
        <name>substrate</name>
    </ligand>
</feature>
<comment type="cofactor">
    <cofactor evidence="3">
        <name>Co(2+)</name>
        <dbReference type="ChEBI" id="CHEBI:48828"/>
    </cofactor>
</comment>
<dbReference type="InterPro" id="IPR000056">
    <property type="entry name" value="Ribul_P_3_epim-like"/>
</dbReference>
<evidence type="ECO:0000256" key="11">
    <source>
        <dbReference type="PIRNR" id="PIRNR001461"/>
    </source>
</evidence>
<comment type="cofactor">
    <cofactor evidence="2">
        <name>Mn(2+)</name>
        <dbReference type="ChEBI" id="CHEBI:29035"/>
    </cofactor>
</comment>
<comment type="caution">
    <text evidence="15">The sequence shown here is derived from an EMBL/GenBank/DDBJ whole genome shotgun (WGS) entry which is preliminary data.</text>
</comment>
<evidence type="ECO:0000256" key="8">
    <source>
        <dbReference type="ARBA" id="ARBA00022723"/>
    </source>
</evidence>
<evidence type="ECO:0000256" key="6">
    <source>
        <dbReference type="ARBA" id="ARBA00009541"/>
    </source>
</evidence>
<protein>
    <recommendedName>
        <fullName evidence="7 10">Ribulose-phosphate 3-epimerase</fullName>
        <ecNumber evidence="7 10">5.1.3.1</ecNumber>
    </recommendedName>
</protein>
<dbReference type="EMBL" id="LVJH01000070">
    <property type="protein sequence ID" value="OAB33798.1"/>
    <property type="molecule type" value="Genomic_DNA"/>
</dbReference>
<sequence>MIKIAPSILSADFAKLGMEIAEVEAGGADWIHVDVMDGHFVPNITLGPPIVSAIQHYTTLPLDVHLMIEQPERYIADFVKAGAKVITVHAEACTHLHRVVHMIKEMGVQVGVAINPGTPVSVLQEVLPDLDMVLIMTVNPGFGGQSFIPRTLDKIREVRQTLNESSLLDVHIQVDGGVTVDTAPLVVEAGADVLVAGSAVFGQSNRALAISQIRASIEGK</sequence>
<feature type="binding site" evidence="10">
    <location>
        <begin position="175"/>
        <end position="177"/>
    </location>
    <ligand>
        <name>substrate</name>
    </ligand>
</feature>
<dbReference type="PIRSF" id="PIRSF001461">
    <property type="entry name" value="RPE"/>
    <property type="match status" value="1"/>
</dbReference>
<keyword evidence="8 10" id="KW-0479">Metal-binding</keyword>
<keyword evidence="13" id="KW-0464">Manganese</keyword>
<dbReference type="CDD" id="cd00429">
    <property type="entry name" value="RPE"/>
    <property type="match status" value="1"/>
</dbReference>
<dbReference type="InterPro" id="IPR013785">
    <property type="entry name" value="Aldolase_TIM"/>
</dbReference>
<comment type="function">
    <text evidence="10">Catalyzes the reversible epimerization of D-ribulose 5-phosphate to D-xylulose 5-phosphate.</text>
</comment>
<comment type="pathway">
    <text evidence="10">Carbohydrate degradation.</text>
</comment>
<dbReference type="OrthoDB" id="1645589at2"/>
<reference evidence="15 16" key="1">
    <citation type="submission" date="2016-03" db="EMBL/GenBank/DDBJ databases">
        <title>Draft genome sequence of Paenibacillus glacialis DSM 22343.</title>
        <authorList>
            <person name="Shin S.-K."/>
            <person name="Yi H."/>
        </authorList>
    </citation>
    <scope>NUCLEOTIDE SEQUENCE [LARGE SCALE GENOMIC DNA]</scope>
    <source>
        <strain evidence="15 16">DSM 22343</strain>
    </source>
</reference>
<evidence type="ECO:0000256" key="5">
    <source>
        <dbReference type="ARBA" id="ARBA00001954"/>
    </source>
</evidence>
<comment type="cofactor">
    <cofactor evidence="4">
        <name>Zn(2+)</name>
        <dbReference type="ChEBI" id="CHEBI:29105"/>
    </cofactor>
</comment>
<feature type="active site" description="Proton donor" evidence="10 12">
    <location>
        <position position="175"/>
    </location>
</feature>
<dbReference type="FunFam" id="3.20.20.70:FF:000004">
    <property type="entry name" value="Ribulose-phosphate 3-epimerase"/>
    <property type="match status" value="1"/>
</dbReference>